<accession>A0ABR6BSQ7</accession>
<proteinExistence type="predicted"/>
<reference evidence="1 2" key="1">
    <citation type="submission" date="2020-08" db="EMBL/GenBank/DDBJ databases">
        <title>Genomic Encyclopedia of Archaeal and Bacterial Type Strains, Phase II (KMG-II): from individual species to whole genera.</title>
        <authorList>
            <person name="Goeker M."/>
        </authorList>
    </citation>
    <scope>NUCLEOTIDE SEQUENCE [LARGE SCALE GENOMIC DNA]</scope>
    <source>
        <strain evidence="1 2">DSM 43850</strain>
    </source>
</reference>
<evidence type="ECO:0000313" key="1">
    <source>
        <dbReference type="EMBL" id="MBA8929730.1"/>
    </source>
</evidence>
<name>A0ABR6BSQ7_9PSEU</name>
<gene>
    <name evidence="1" type="ORF">BC739_006948</name>
</gene>
<dbReference type="Proteomes" id="UP000517916">
    <property type="component" value="Unassembled WGS sequence"/>
</dbReference>
<evidence type="ECO:0000313" key="2">
    <source>
        <dbReference type="Proteomes" id="UP000517916"/>
    </source>
</evidence>
<protein>
    <submittedName>
        <fullName evidence="1">Uncharacterized protein</fullName>
    </submittedName>
</protein>
<organism evidence="1 2">
    <name type="scientific">Kutzneria viridogrisea</name>
    <dbReference type="NCBI Taxonomy" id="47990"/>
    <lineage>
        <taxon>Bacteria</taxon>
        <taxon>Bacillati</taxon>
        <taxon>Actinomycetota</taxon>
        <taxon>Actinomycetes</taxon>
        <taxon>Pseudonocardiales</taxon>
        <taxon>Pseudonocardiaceae</taxon>
        <taxon>Kutzneria</taxon>
    </lineage>
</organism>
<dbReference type="EMBL" id="JACJID010000005">
    <property type="protein sequence ID" value="MBA8929730.1"/>
    <property type="molecule type" value="Genomic_DNA"/>
</dbReference>
<sequence length="50" mass="5144">MSELAVPPATAALPNTWVIGAIGIWPTLPAKVPLSPLEVMSPPAVDLVVL</sequence>
<dbReference type="RefSeq" id="WP_182839532.1">
    <property type="nucleotide sequence ID" value="NZ_BAAABQ010000089.1"/>
</dbReference>
<keyword evidence="2" id="KW-1185">Reference proteome</keyword>
<comment type="caution">
    <text evidence="1">The sequence shown here is derived from an EMBL/GenBank/DDBJ whole genome shotgun (WGS) entry which is preliminary data.</text>
</comment>